<evidence type="ECO:0000256" key="2">
    <source>
        <dbReference type="ARBA" id="ARBA00010896"/>
    </source>
</evidence>
<proteinExistence type="inferred from homology"/>
<evidence type="ECO:0000256" key="6">
    <source>
        <dbReference type="PROSITE-ProRule" id="PRU00108"/>
    </source>
</evidence>
<dbReference type="CDD" id="cd00086">
    <property type="entry name" value="homeodomain"/>
    <property type="match status" value="1"/>
</dbReference>
<evidence type="ECO:0000256" key="3">
    <source>
        <dbReference type="ARBA" id="ARBA00023125"/>
    </source>
</evidence>
<dbReference type="InterPro" id="IPR050720">
    <property type="entry name" value="Engrailed_Homeobox_TFs"/>
</dbReference>
<evidence type="ECO:0000313" key="9">
    <source>
        <dbReference type="EMBL" id="TCD62979.1"/>
    </source>
</evidence>
<keyword evidence="10" id="KW-1185">Reference proteome</keyword>
<accession>A0A4R0REI6</accession>
<gene>
    <name evidence="9" type="ORF">EIP91_006161</name>
</gene>
<evidence type="ECO:0000256" key="7">
    <source>
        <dbReference type="RuleBase" id="RU000682"/>
    </source>
</evidence>
<comment type="similarity">
    <text evidence="2">Belongs to the engrailed homeobox family.</text>
</comment>
<dbReference type="Gene3D" id="1.10.10.60">
    <property type="entry name" value="Homeodomain-like"/>
    <property type="match status" value="1"/>
</dbReference>
<keyword evidence="5 6" id="KW-0539">Nucleus</keyword>
<dbReference type="GO" id="GO:0003677">
    <property type="term" value="F:DNA binding"/>
    <property type="evidence" value="ECO:0007669"/>
    <property type="project" value="UniProtKB-UniRule"/>
</dbReference>
<evidence type="ECO:0000256" key="5">
    <source>
        <dbReference type="ARBA" id="ARBA00023242"/>
    </source>
</evidence>
<dbReference type="InterPro" id="IPR017970">
    <property type="entry name" value="Homeobox_CS"/>
</dbReference>
<feature type="domain" description="Homeobox" evidence="8">
    <location>
        <begin position="151"/>
        <end position="211"/>
    </location>
</feature>
<comment type="subcellular location">
    <subcellularLocation>
        <location evidence="1 6 7">Nucleus</location>
    </subcellularLocation>
</comment>
<dbReference type="GO" id="GO:0000981">
    <property type="term" value="F:DNA-binding transcription factor activity, RNA polymerase II-specific"/>
    <property type="evidence" value="ECO:0007669"/>
    <property type="project" value="InterPro"/>
</dbReference>
<evidence type="ECO:0000259" key="8">
    <source>
        <dbReference type="PROSITE" id="PS50071"/>
    </source>
</evidence>
<dbReference type="PANTHER" id="PTHR24341">
    <property type="entry name" value="HOMEOBOX PROTEIN ENGRAILED"/>
    <property type="match status" value="1"/>
</dbReference>
<evidence type="ECO:0000256" key="1">
    <source>
        <dbReference type="ARBA" id="ARBA00004123"/>
    </source>
</evidence>
<sequence length="375" mass="42112">MAQSLEVVALRNIARDATRLLNVLGHPSTSKSNSTPLTRRSYPTLPHPESLTDHFLSQGLARTVAEGLSTIYMRSATQMKANYDDELRRAIDAVSGLESHGKLDAEKTISAIYSAFLTRYTQTLRGWPERALEMANKRRLESTRSERSSPPLITEKRSAFKPEGIPTLENAFIDNAYPNKQEKEILAQVTGMEYKQINIWFQNRRARAKKESGPLKRTAAFTRPLVAEQFAKPTLTMSEDVDNLKQAAPAVSQRSTTLVYHRPCTRSSTLPNTLDIKRTPRPSCGGACQCRGLYISRSPSQGNPSAKKTIRAFANPQAHFPLFAFFTKITTAEVQIISITVSFEAFWPILPILFDLYHSISHPKLILEFGFQRRA</sequence>
<keyword evidence="4 6" id="KW-0371">Homeobox</keyword>
<dbReference type="SUPFAM" id="SSF46689">
    <property type="entry name" value="Homeodomain-like"/>
    <property type="match status" value="1"/>
</dbReference>
<dbReference type="AlphaFoldDB" id="A0A4R0REI6"/>
<comment type="caution">
    <text evidence="9">The sequence shown here is derived from an EMBL/GenBank/DDBJ whole genome shotgun (WGS) entry which is preliminary data.</text>
</comment>
<dbReference type="PROSITE" id="PS50071">
    <property type="entry name" value="HOMEOBOX_2"/>
    <property type="match status" value="1"/>
</dbReference>
<dbReference type="STRING" id="92696.A0A4R0REI6"/>
<dbReference type="InterPro" id="IPR009057">
    <property type="entry name" value="Homeodomain-like_sf"/>
</dbReference>
<dbReference type="GO" id="GO:0005634">
    <property type="term" value="C:nucleus"/>
    <property type="evidence" value="ECO:0007669"/>
    <property type="project" value="UniProtKB-SubCell"/>
</dbReference>
<keyword evidence="3 6" id="KW-0238">DNA-binding</keyword>
<dbReference type="PANTHER" id="PTHR24341:SF6">
    <property type="entry name" value="HOMEOBOX PROTEIN INVECTED"/>
    <property type="match status" value="1"/>
</dbReference>
<dbReference type="Pfam" id="PF00046">
    <property type="entry name" value="Homeodomain"/>
    <property type="match status" value="1"/>
</dbReference>
<feature type="DNA-binding region" description="Homeobox" evidence="6">
    <location>
        <begin position="153"/>
        <end position="212"/>
    </location>
</feature>
<organism evidence="9 10">
    <name type="scientific">Steccherinum ochraceum</name>
    <dbReference type="NCBI Taxonomy" id="92696"/>
    <lineage>
        <taxon>Eukaryota</taxon>
        <taxon>Fungi</taxon>
        <taxon>Dikarya</taxon>
        <taxon>Basidiomycota</taxon>
        <taxon>Agaricomycotina</taxon>
        <taxon>Agaricomycetes</taxon>
        <taxon>Polyporales</taxon>
        <taxon>Steccherinaceae</taxon>
        <taxon>Steccherinum</taxon>
    </lineage>
</organism>
<dbReference type="PROSITE" id="PS00027">
    <property type="entry name" value="HOMEOBOX_1"/>
    <property type="match status" value="1"/>
</dbReference>
<dbReference type="SMART" id="SM00389">
    <property type="entry name" value="HOX"/>
    <property type="match status" value="1"/>
</dbReference>
<dbReference type="Proteomes" id="UP000292702">
    <property type="component" value="Unassembled WGS sequence"/>
</dbReference>
<reference evidence="9 10" key="1">
    <citation type="submission" date="2018-11" db="EMBL/GenBank/DDBJ databases">
        <title>Genome assembly of Steccherinum ochraceum LE-BIN_3174, the white-rot fungus of the Steccherinaceae family (The Residual Polyporoid clade, Polyporales, Basidiomycota).</title>
        <authorList>
            <person name="Fedorova T.V."/>
            <person name="Glazunova O.A."/>
            <person name="Landesman E.O."/>
            <person name="Moiseenko K.V."/>
            <person name="Psurtseva N.V."/>
            <person name="Savinova O.S."/>
            <person name="Shakhova N.V."/>
            <person name="Tyazhelova T.V."/>
            <person name="Vasina D.V."/>
        </authorList>
    </citation>
    <scope>NUCLEOTIDE SEQUENCE [LARGE SCALE GENOMIC DNA]</scope>
    <source>
        <strain evidence="9 10">LE-BIN_3174</strain>
    </source>
</reference>
<dbReference type="InterPro" id="IPR001356">
    <property type="entry name" value="HD"/>
</dbReference>
<name>A0A4R0REI6_9APHY</name>
<dbReference type="EMBL" id="RWJN01000331">
    <property type="protein sequence ID" value="TCD62979.1"/>
    <property type="molecule type" value="Genomic_DNA"/>
</dbReference>
<evidence type="ECO:0000256" key="4">
    <source>
        <dbReference type="ARBA" id="ARBA00023155"/>
    </source>
</evidence>
<dbReference type="OrthoDB" id="6159439at2759"/>
<protein>
    <recommendedName>
        <fullName evidence="8">Homeobox domain-containing protein</fullName>
    </recommendedName>
</protein>
<evidence type="ECO:0000313" key="10">
    <source>
        <dbReference type="Proteomes" id="UP000292702"/>
    </source>
</evidence>